<feature type="transmembrane region" description="Helical" evidence="1">
    <location>
        <begin position="195"/>
        <end position="213"/>
    </location>
</feature>
<keyword evidence="3" id="KW-0645">Protease</keyword>
<proteinExistence type="predicted"/>
<accession>A0ABY7WDM4</accession>
<dbReference type="RefSeq" id="WP_274266335.1">
    <property type="nucleotide sequence ID" value="NZ_CP117880.1"/>
</dbReference>
<keyword evidence="3" id="KW-0378">Hydrolase</keyword>
<dbReference type="Pfam" id="PF02517">
    <property type="entry name" value="Rce1-like"/>
    <property type="match status" value="1"/>
</dbReference>
<keyword evidence="4" id="KW-1185">Reference proteome</keyword>
<feature type="transmembrane region" description="Helical" evidence="1">
    <location>
        <begin position="105"/>
        <end position="124"/>
    </location>
</feature>
<dbReference type="EMBL" id="CP117880">
    <property type="protein sequence ID" value="WDF67607.1"/>
    <property type="molecule type" value="Genomic_DNA"/>
</dbReference>
<sequence length="241" mass="27804">MNLLKDFAFFLWFSPERVHERTTSLWYRFGVILRLLLVLLLVKLLWSFCTLLLQRYQLIDVVDTAGGLQELVKDVSLTAFFAQVALFGPVFEELTFRGILQRGKFVFAISLVVFLYLLVSRVLAVDFYALSLTTGVIFFCSAASVLLIASGRFLDKVHQFALRHSRILLWLSAVGFSLWHYPNFQWESASLLSKLIYLFPFFFSALIFSWVSFRFGLRTAILLHILNNSLPAIFMLVVHAR</sequence>
<evidence type="ECO:0000256" key="1">
    <source>
        <dbReference type="SAM" id="Phobius"/>
    </source>
</evidence>
<dbReference type="InterPro" id="IPR003675">
    <property type="entry name" value="Rce1/LyrA-like_dom"/>
</dbReference>
<feature type="transmembrane region" description="Helical" evidence="1">
    <location>
        <begin position="136"/>
        <end position="155"/>
    </location>
</feature>
<keyword evidence="1" id="KW-0472">Membrane</keyword>
<feature type="domain" description="CAAX prenyl protease 2/Lysostaphin resistance protein A-like" evidence="2">
    <location>
        <begin position="77"/>
        <end position="229"/>
    </location>
</feature>
<organism evidence="3 4">
    <name type="scientific">Sphingobacterium oryzagri</name>
    <dbReference type="NCBI Taxonomy" id="3025669"/>
    <lineage>
        <taxon>Bacteria</taxon>
        <taxon>Pseudomonadati</taxon>
        <taxon>Bacteroidota</taxon>
        <taxon>Sphingobacteriia</taxon>
        <taxon>Sphingobacteriales</taxon>
        <taxon>Sphingobacteriaceae</taxon>
        <taxon>Sphingobacterium</taxon>
    </lineage>
</organism>
<dbReference type="GO" id="GO:0006508">
    <property type="term" value="P:proteolysis"/>
    <property type="evidence" value="ECO:0007669"/>
    <property type="project" value="UniProtKB-KW"/>
</dbReference>
<protein>
    <submittedName>
        <fullName evidence="3">CPBP family glutamic-type intramembrane protease</fullName>
        <ecNumber evidence="3">3.4.-.-</ecNumber>
    </submittedName>
</protein>
<name>A0ABY7WDM4_9SPHI</name>
<dbReference type="Proteomes" id="UP001221558">
    <property type="component" value="Chromosome"/>
</dbReference>
<feature type="transmembrane region" description="Helical" evidence="1">
    <location>
        <begin position="25"/>
        <end position="46"/>
    </location>
</feature>
<evidence type="ECO:0000259" key="2">
    <source>
        <dbReference type="Pfam" id="PF02517"/>
    </source>
</evidence>
<evidence type="ECO:0000313" key="3">
    <source>
        <dbReference type="EMBL" id="WDF67607.1"/>
    </source>
</evidence>
<feature type="transmembrane region" description="Helical" evidence="1">
    <location>
        <begin position="167"/>
        <end position="183"/>
    </location>
</feature>
<dbReference type="GO" id="GO:0008233">
    <property type="term" value="F:peptidase activity"/>
    <property type="evidence" value="ECO:0007669"/>
    <property type="project" value="UniProtKB-KW"/>
</dbReference>
<gene>
    <name evidence="3" type="ORF">PQ465_15005</name>
</gene>
<keyword evidence="1" id="KW-1133">Transmembrane helix</keyword>
<reference evidence="3 4" key="1">
    <citation type="submission" date="2023-02" db="EMBL/GenBank/DDBJ databases">
        <title>Genome sequence of Sphingobacterium sp. KACC 22765.</title>
        <authorList>
            <person name="Kim S."/>
            <person name="Heo J."/>
            <person name="Kwon S.-W."/>
        </authorList>
    </citation>
    <scope>NUCLEOTIDE SEQUENCE [LARGE SCALE GENOMIC DNA]</scope>
    <source>
        <strain evidence="3 4">KACC 22765</strain>
    </source>
</reference>
<keyword evidence="1" id="KW-0812">Transmembrane</keyword>
<evidence type="ECO:0000313" key="4">
    <source>
        <dbReference type="Proteomes" id="UP001221558"/>
    </source>
</evidence>
<feature type="transmembrane region" description="Helical" evidence="1">
    <location>
        <begin position="220"/>
        <end position="240"/>
    </location>
</feature>
<dbReference type="EC" id="3.4.-.-" evidence="3"/>